<evidence type="ECO:0000313" key="3">
    <source>
        <dbReference type="Proteomes" id="UP000199337"/>
    </source>
</evidence>
<sequence>MNIAIAGTGYVSLVSAVVLVHVGHHVGCVDVDEAKIEQLKKGVCPIYEPSLPELMAKNLCRLTFTTDYAAAYSDTDAIFIAVGTPEKLDGSALGSLIDHKYYWLIN</sequence>
<dbReference type="Gene3D" id="3.40.50.720">
    <property type="entry name" value="NAD(P)-binding Rossmann-like Domain"/>
    <property type="match status" value="1"/>
</dbReference>
<organism evidence="2 3">
    <name type="scientific">Desulfotruncus arcticus DSM 17038</name>
    <dbReference type="NCBI Taxonomy" id="1121424"/>
    <lineage>
        <taxon>Bacteria</taxon>
        <taxon>Bacillati</taxon>
        <taxon>Bacillota</taxon>
        <taxon>Clostridia</taxon>
        <taxon>Eubacteriales</taxon>
        <taxon>Desulfallaceae</taxon>
        <taxon>Desulfotruncus</taxon>
    </lineage>
</organism>
<protein>
    <submittedName>
        <fullName evidence="2">UDP-glucose/GDP-mannose dehydrogenase family, NAD binding domain</fullName>
    </submittedName>
</protein>
<dbReference type="STRING" id="341036.SAMN05660649_03725"/>
<dbReference type="GO" id="GO:0051287">
    <property type="term" value="F:NAD binding"/>
    <property type="evidence" value="ECO:0007669"/>
    <property type="project" value="InterPro"/>
</dbReference>
<name>A0A1I2X4I8_9FIRM</name>
<evidence type="ECO:0000259" key="1">
    <source>
        <dbReference type="Pfam" id="PF03721"/>
    </source>
</evidence>
<dbReference type="RefSeq" id="WP_207648215.1">
    <property type="nucleotide sequence ID" value="NZ_FOOX01000015.1"/>
</dbReference>
<dbReference type="PANTHER" id="PTHR43750">
    <property type="entry name" value="UDP-GLUCOSE 6-DEHYDROGENASE TUAD"/>
    <property type="match status" value="1"/>
</dbReference>
<dbReference type="SUPFAM" id="SSF51735">
    <property type="entry name" value="NAD(P)-binding Rossmann-fold domains"/>
    <property type="match status" value="1"/>
</dbReference>
<dbReference type="InterPro" id="IPR001732">
    <property type="entry name" value="UDP-Glc/GDP-Man_DH_N"/>
</dbReference>
<dbReference type="Pfam" id="PF03721">
    <property type="entry name" value="UDPG_MGDP_dh_N"/>
    <property type="match status" value="1"/>
</dbReference>
<accession>A0A1I2X4I8</accession>
<evidence type="ECO:0000313" key="2">
    <source>
        <dbReference type="EMBL" id="SFH06851.1"/>
    </source>
</evidence>
<proteinExistence type="predicted"/>
<keyword evidence="3" id="KW-1185">Reference proteome</keyword>
<dbReference type="EMBL" id="FOOX01000015">
    <property type="protein sequence ID" value="SFH06851.1"/>
    <property type="molecule type" value="Genomic_DNA"/>
</dbReference>
<gene>
    <name evidence="2" type="ORF">SAMN05660649_03725</name>
</gene>
<dbReference type="AlphaFoldDB" id="A0A1I2X4I8"/>
<feature type="domain" description="UDP-glucose/GDP-mannose dehydrogenase N-terminal" evidence="1">
    <location>
        <begin position="1"/>
        <end position="91"/>
    </location>
</feature>
<reference evidence="3" key="1">
    <citation type="submission" date="2016-10" db="EMBL/GenBank/DDBJ databases">
        <authorList>
            <person name="Varghese N."/>
            <person name="Submissions S."/>
        </authorList>
    </citation>
    <scope>NUCLEOTIDE SEQUENCE [LARGE SCALE GENOMIC DNA]</scope>
    <source>
        <strain evidence="3">DSM 17038</strain>
    </source>
</reference>
<dbReference type="GO" id="GO:0016616">
    <property type="term" value="F:oxidoreductase activity, acting on the CH-OH group of donors, NAD or NADP as acceptor"/>
    <property type="evidence" value="ECO:0007669"/>
    <property type="project" value="InterPro"/>
</dbReference>
<dbReference type="PANTHER" id="PTHR43750:SF3">
    <property type="entry name" value="UDP-GLUCOSE 6-DEHYDROGENASE TUAD"/>
    <property type="match status" value="1"/>
</dbReference>
<dbReference type="InterPro" id="IPR036291">
    <property type="entry name" value="NAD(P)-bd_dom_sf"/>
</dbReference>
<dbReference type="Proteomes" id="UP000199337">
    <property type="component" value="Unassembled WGS sequence"/>
</dbReference>